<dbReference type="PANTHER" id="PTHR43448:SF2">
    <property type="entry name" value="PROTOHEME IX FARNESYLTRANSFERASE, MITOCHONDRIAL"/>
    <property type="match status" value="1"/>
</dbReference>
<comment type="similarity">
    <text evidence="12">Belongs to the ubiA prenyltransferase family.</text>
</comment>
<evidence type="ECO:0000313" key="15">
    <source>
        <dbReference type="Proteomes" id="UP000000311"/>
    </source>
</evidence>
<dbReference type="InterPro" id="IPR000537">
    <property type="entry name" value="UbiA_prenyltransferase"/>
</dbReference>
<evidence type="ECO:0000256" key="12">
    <source>
        <dbReference type="PIRNR" id="PIRNR001773"/>
    </source>
</evidence>
<keyword evidence="5" id="KW-0809">Transit peptide</keyword>
<keyword evidence="4 13" id="KW-0812">Transmembrane</keyword>
<dbReference type="OrthoDB" id="5211at2759"/>
<dbReference type="HAMAP" id="MF_00154">
    <property type="entry name" value="CyoE_CtaB"/>
    <property type="match status" value="1"/>
</dbReference>
<dbReference type="CDD" id="cd13957">
    <property type="entry name" value="PT_UbiA_Cox10"/>
    <property type="match status" value="1"/>
</dbReference>
<feature type="transmembrane region" description="Helical" evidence="13">
    <location>
        <begin position="262"/>
        <end position="281"/>
    </location>
</feature>
<dbReference type="PROSITE" id="PS00943">
    <property type="entry name" value="UBIA"/>
    <property type="match status" value="1"/>
</dbReference>
<dbReference type="FunFam" id="1.10.357.140:FF:000004">
    <property type="entry name" value="Protoheme IX farnesyltransferase, mitochondrial"/>
    <property type="match status" value="1"/>
</dbReference>
<dbReference type="EMBL" id="GL438061">
    <property type="protein sequence ID" value="EFN69625.1"/>
    <property type="molecule type" value="Genomic_DNA"/>
</dbReference>
<dbReference type="FunCoup" id="E2AAB4">
    <property type="interactions" value="1056"/>
</dbReference>
<dbReference type="OMA" id="TKPGIIM"/>
<dbReference type="InParanoid" id="E2AAB4"/>
<keyword evidence="3 12" id="KW-0808">Transferase</keyword>
<dbReference type="InterPro" id="IPR030470">
    <property type="entry name" value="UbiA_prenylTrfase_CS"/>
</dbReference>
<feature type="transmembrane region" description="Helical" evidence="13">
    <location>
        <begin position="231"/>
        <end position="250"/>
    </location>
</feature>
<keyword evidence="9 12" id="KW-0472">Membrane</keyword>
<evidence type="ECO:0000256" key="2">
    <source>
        <dbReference type="ARBA" id="ARBA00016335"/>
    </source>
</evidence>
<evidence type="ECO:0000256" key="7">
    <source>
        <dbReference type="ARBA" id="ARBA00023128"/>
    </source>
</evidence>
<feature type="transmembrane region" description="Helical" evidence="13">
    <location>
        <begin position="302"/>
        <end position="323"/>
    </location>
</feature>
<dbReference type="InterPro" id="IPR016315">
    <property type="entry name" value="Protohaem_IX_farnesylTrfase_mt"/>
</dbReference>
<dbReference type="PIRSF" id="PIRSF001773">
    <property type="entry name" value="COX10"/>
    <property type="match status" value="1"/>
</dbReference>
<keyword evidence="6 13" id="KW-1133">Transmembrane helix</keyword>
<dbReference type="Proteomes" id="UP000000311">
    <property type="component" value="Unassembled WGS sequence"/>
</dbReference>
<dbReference type="STRING" id="104421.E2AAB4"/>
<evidence type="ECO:0000256" key="8">
    <source>
        <dbReference type="ARBA" id="ARBA00023133"/>
    </source>
</evidence>
<feature type="transmembrane region" description="Helical" evidence="13">
    <location>
        <begin position="176"/>
        <end position="201"/>
    </location>
</feature>
<dbReference type="NCBIfam" id="TIGR01473">
    <property type="entry name" value="cyoE_ctaB"/>
    <property type="match status" value="1"/>
</dbReference>
<evidence type="ECO:0000256" key="1">
    <source>
        <dbReference type="ARBA" id="ARBA00004225"/>
    </source>
</evidence>
<keyword evidence="15" id="KW-1185">Reference proteome</keyword>
<keyword evidence="8 12" id="KW-0350">Heme biosynthesis</keyword>
<dbReference type="InterPro" id="IPR044878">
    <property type="entry name" value="UbiA_sf"/>
</dbReference>
<accession>E2AAB4</accession>
<dbReference type="EC" id="2.5.1.-" evidence="12"/>
<evidence type="ECO:0000313" key="14">
    <source>
        <dbReference type="EMBL" id="EFN69625.1"/>
    </source>
</evidence>
<feature type="transmembrane region" description="Helical" evidence="13">
    <location>
        <begin position="361"/>
        <end position="379"/>
    </location>
</feature>
<evidence type="ECO:0000256" key="6">
    <source>
        <dbReference type="ARBA" id="ARBA00022989"/>
    </source>
</evidence>
<dbReference type="GO" id="GO:0031966">
    <property type="term" value="C:mitochondrial membrane"/>
    <property type="evidence" value="ECO:0007669"/>
    <property type="project" value="UniProtKB-SubCell"/>
</dbReference>
<reference evidence="14 15" key="1">
    <citation type="journal article" date="2010" name="Science">
        <title>Genomic comparison of the ants Camponotus floridanus and Harpegnathos saltator.</title>
        <authorList>
            <person name="Bonasio R."/>
            <person name="Zhang G."/>
            <person name="Ye C."/>
            <person name="Mutti N.S."/>
            <person name="Fang X."/>
            <person name="Qin N."/>
            <person name="Donahue G."/>
            <person name="Yang P."/>
            <person name="Li Q."/>
            <person name="Li C."/>
            <person name="Zhang P."/>
            <person name="Huang Z."/>
            <person name="Berger S.L."/>
            <person name="Reinberg D."/>
            <person name="Wang J."/>
            <person name="Liebig J."/>
        </authorList>
    </citation>
    <scope>NUCLEOTIDE SEQUENCE [LARGE SCALE GENOMIC DNA]</scope>
    <source>
        <strain evidence="15">C129</strain>
    </source>
</reference>
<dbReference type="GO" id="GO:0006784">
    <property type="term" value="P:heme A biosynthetic process"/>
    <property type="evidence" value="ECO:0007669"/>
    <property type="project" value="TreeGrafter"/>
</dbReference>
<name>E2AAB4_CAMFO</name>
<dbReference type="GO" id="GO:0008495">
    <property type="term" value="F:protoheme IX farnesyltransferase activity"/>
    <property type="evidence" value="ECO:0007669"/>
    <property type="project" value="UniProtKB-EC"/>
</dbReference>
<comment type="function">
    <text evidence="12">Converts protoheme IX and farnesyl diphosphate to heme O.</text>
</comment>
<dbReference type="Gene3D" id="1.10.357.140">
    <property type="entry name" value="UbiA prenyltransferase"/>
    <property type="match status" value="1"/>
</dbReference>
<evidence type="ECO:0000256" key="4">
    <source>
        <dbReference type="ARBA" id="ARBA00022692"/>
    </source>
</evidence>
<protein>
    <recommendedName>
        <fullName evidence="2 12">Protoheme IX farnesyltransferase, mitochondrial</fullName>
        <ecNumber evidence="12">2.5.1.-</ecNumber>
    </recommendedName>
    <alternativeName>
        <fullName evidence="10 12">Heme O synthase</fullName>
    </alternativeName>
</protein>
<organism evidence="15">
    <name type="scientific">Camponotus floridanus</name>
    <name type="common">Florida carpenter ant</name>
    <dbReference type="NCBI Taxonomy" id="104421"/>
    <lineage>
        <taxon>Eukaryota</taxon>
        <taxon>Metazoa</taxon>
        <taxon>Ecdysozoa</taxon>
        <taxon>Arthropoda</taxon>
        <taxon>Hexapoda</taxon>
        <taxon>Insecta</taxon>
        <taxon>Pterygota</taxon>
        <taxon>Neoptera</taxon>
        <taxon>Endopterygota</taxon>
        <taxon>Hymenoptera</taxon>
        <taxon>Apocrita</taxon>
        <taxon>Aculeata</taxon>
        <taxon>Formicoidea</taxon>
        <taxon>Formicidae</taxon>
        <taxon>Formicinae</taxon>
        <taxon>Camponotus</taxon>
    </lineage>
</organism>
<dbReference type="AlphaFoldDB" id="E2AAB4"/>
<dbReference type="InterPro" id="IPR006369">
    <property type="entry name" value="Protohaem_IX_farnesylTrfase"/>
</dbReference>
<evidence type="ECO:0000256" key="9">
    <source>
        <dbReference type="ARBA" id="ARBA00023136"/>
    </source>
</evidence>
<evidence type="ECO:0000256" key="10">
    <source>
        <dbReference type="ARBA" id="ARBA00030253"/>
    </source>
</evidence>
<comment type="catalytic activity">
    <reaction evidence="11">
        <text>heme b + (2E,6E)-farnesyl diphosphate + H2O = Fe(II)-heme o + diphosphate</text>
        <dbReference type="Rhea" id="RHEA:28070"/>
        <dbReference type="ChEBI" id="CHEBI:15377"/>
        <dbReference type="ChEBI" id="CHEBI:33019"/>
        <dbReference type="ChEBI" id="CHEBI:60344"/>
        <dbReference type="ChEBI" id="CHEBI:60530"/>
        <dbReference type="ChEBI" id="CHEBI:175763"/>
        <dbReference type="EC" id="2.5.1.141"/>
    </reaction>
</comment>
<gene>
    <name evidence="14" type="ORF">EAG_03690</name>
</gene>
<proteinExistence type="inferred from homology"/>
<evidence type="ECO:0000256" key="3">
    <source>
        <dbReference type="ARBA" id="ARBA00022679"/>
    </source>
</evidence>
<dbReference type="Pfam" id="PF01040">
    <property type="entry name" value="UbiA"/>
    <property type="match status" value="1"/>
</dbReference>
<feature type="transmembrane region" description="Helical" evidence="13">
    <location>
        <begin position="207"/>
        <end position="224"/>
    </location>
</feature>
<evidence type="ECO:0000256" key="11">
    <source>
        <dbReference type="ARBA" id="ARBA00047690"/>
    </source>
</evidence>
<sequence>MMFQSIQIVFPTAAYNAYVPKFTASAENGSCSGFLKQKSMKTLHMEEQKQMMDEKYDRLQISAVTTVPFPTKEKVAYEVKKDPVEKVGKSEWKSIMVNYTMLHKHYLKLSKIKLTSLVVATTMAGYALAPAPFDFYTFTMCSLGTGLVSAAANTINQFFEVPFDAQMSRTKNRVLVCGHLTPAHAVAFATISGIVGLSILYYEVNSVTAMLGSANIILYTLFYTPMKRISIVNTWIGSIVGAIPPLMGWVACTGDMLMPAAWILPAILYMWQFPHFNALSWNLRPDYSRAGYRMMAVTHPNLCRRTTVRYTIALMTLCYLAPILDLTHWWFALASTPINAYFLYLAWKFNNHSDSANSRRLFRFSLLHLPLLMVLILSSKKYWTNKEKKEENISLYERLKKSSLLTIFASIASATSV</sequence>
<evidence type="ECO:0000256" key="13">
    <source>
        <dbReference type="SAM" id="Phobius"/>
    </source>
</evidence>
<keyword evidence="7 12" id="KW-0496">Mitochondrion</keyword>
<comment type="subcellular location">
    <subcellularLocation>
        <location evidence="1">Mitochondrion membrane</location>
        <topology evidence="1">Multi-pass membrane protein</topology>
    </subcellularLocation>
</comment>
<dbReference type="PANTHER" id="PTHR43448">
    <property type="entry name" value="PROTOHEME IX FARNESYLTRANSFERASE, MITOCHONDRIAL"/>
    <property type="match status" value="1"/>
</dbReference>
<evidence type="ECO:0000256" key="5">
    <source>
        <dbReference type="ARBA" id="ARBA00022946"/>
    </source>
</evidence>